<evidence type="ECO:0000256" key="1">
    <source>
        <dbReference type="ARBA" id="ARBA00022515"/>
    </source>
</evidence>
<keyword evidence="5" id="KW-0862">Zinc</keyword>
<dbReference type="SUPFAM" id="SSF52540">
    <property type="entry name" value="P-loop containing nucleoside triphosphate hydrolases"/>
    <property type="match status" value="1"/>
</dbReference>
<accession>A0A2M7Z6X8</accession>
<dbReference type="PANTHER" id="PTHR30580">
    <property type="entry name" value="PRIMOSOMAL PROTEIN N"/>
    <property type="match status" value="1"/>
</dbReference>
<dbReference type="InterPro" id="IPR041222">
    <property type="entry name" value="PriA_3primeBD"/>
</dbReference>
<feature type="domain" description="Primosomal protein N' 3' DNA-binding" evidence="8">
    <location>
        <begin position="7"/>
        <end position="93"/>
    </location>
</feature>
<evidence type="ECO:0000256" key="6">
    <source>
        <dbReference type="ARBA" id="ARBA00022840"/>
    </source>
</evidence>
<dbReference type="AlphaFoldDB" id="A0A2M7Z6X8"/>
<dbReference type="InterPro" id="IPR042115">
    <property type="entry name" value="PriA_3primeBD_sf"/>
</dbReference>
<keyword evidence="7" id="KW-0238">DNA-binding</keyword>
<organism evidence="9 10">
    <name type="scientific">Candidatus Magasanikbacteria bacterium CG_4_9_14_3_um_filter_32_9</name>
    <dbReference type="NCBI Taxonomy" id="1974644"/>
    <lineage>
        <taxon>Bacteria</taxon>
        <taxon>Candidatus Magasanikiibacteriota</taxon>
    </lineage>
</organism>
<evidence type="ECO:0000313" key="10">
    <source>
        <dbReference type="Proteomes" id="UP000230843"/>
    </source>
</evidence>
<evidence type="ECO:0000313" key="9">
    <source>
        <dbReference type="EMBL" id="PJA89906.1"/>
    </source>
</evidence>
<sequence length="609" mass="71673">MPFGLGWFDYKIPIELEKSIQIGQLVKIPFRRSSLFGIVFEITAETEIKGGAKEIEKIILETPILTSKYIKFGMLCAKFYGVSPTIFFRMMLPPLQARKLQKVKLNKIKEVVKKPKKTKFFIYKNLEEQKKYLTKIISEPTLILVPEKEDLENILNLLPKEGVISWHSGLTEKEQFDTWFKIRNGEKKIIVGTRGAIFLPIPNLKNIVIDKEHHEGHKHWDQNPRYHTKDIANLYAKIFGIQTNLMDFSPSSESYFYIYKEIYNVPKNTKQKISSPPKELPKIINMVNERKGKNYSSFSWEVEQKMKEETGDIFLYINRRGLAGCLICNNCGHIERCEKCNLPLVTHENTKTLQCHYCKIKKNNFNQCLKCRSVNIKNFGTGTQGVEKELKKILPHKEIYRIDGDDENVEFKNEDQRIIVGTAKAFRNIRWEKTKLIIFVNIDTELNLPEFGAQEKIWHLIQKVQFIKEKNCLFFIQTLSPDYFLFKSLFEPDRFYRMDLNGRKALSYPPYNFIVKYIYGHENEFTAHKEAEKLYNTLTNKAKTCKILGPLQSTPMFYRRKYWFVVLLKKKLNETEENRYTIYKEIAEINKEIPSDWRIDPNPLSLLSV</sequence>
<keyword evidence="4" id="KW-0547">Nucleotide-binding</keyword>
<dbReference type="Gene3D" id="3.40.50.300">
    <property type="entry name" value="P-loop containing nucleotide triphosphate hydrolases"/>
    <property type="match status" value="1"/>
</dbReference>
<protein>
    <submittedName>
        <fullName evidence="9">Primosomal protein N</fullName>
    </submittedName>
</protein>
<keyword evidence="6" id="KW-0067">ATP-binding</keyword>
<dbReference type="GO" id="GO:0043138">
    <property type="term" value="F:3'-5' DNA helicase activity"/>
    <property type="evidence" value="ECO:0007669"/>
    <property type="project" value="TreeGrafter"/>
</dbReference>
<dbReference type="GO" id="GO:0006270">
    <property type="term" value="P:DNA replication initiation"/>
    <property type="evidence" value="ECO:0007669"/>
    <property type="project" value="TreeGrafter"/>
</dbReference>
<dbReference type="InterPro" id="IPR027417">
    <property type="entry name" value="P-loop_NTPase"/>
</dbReference>
<dbReference type="GO" id="GO:0006302">
    <property type="term" value="P:double-strand break repair"/>
    <property type="evidence" value="ECO:0007669"/>
    <property type="project" value="InterPro"/>
</dbReference>
<dbReference type="InterPro" id="IPR005259">
    <property type="entry name" value="PriA"/>
</dbReference>
<reference evidence="10" key="1">
    <citation type="submission" date="2017-09" db="EMBL/GenBank/DDBJ databases">
        <title>Depth-based differentiation of microbial function through sediment-hosted aquifers and enrichment of novel symbionts in the deep terrestrial subsurface.</title>
        <authorList>
            <person name="Probst A.J."/>
            <person name="Ladd B."/>
            <person name="Jarett J.K."/>
            <person name="Geller-Mcgrath D.E."/>
            <person name="Sieber C.M.K."/>
            <person name="Emerson J.B."/>
            <person name="Anantharaman K."/>
            <person name="Thomas B.C."/>
            <person name="Malmstrom R."/>
            <person name="Stieglmeier M."/>
            <person name="Klingl A."/>
            <person name="Woyke T."/>
            <person name="Ryan C.M."/>
            <person name="Banfield J.F."/>
        </authorList>
    </citation>
    <scope>NUCLEOTIDE SEQUENCE [LARGE SCALE GENOMIC DNA]</scope>
</reference>
<dbReference type="GO" id="GO:0006310">
    <property type="term" value="P:DNA recombination"/>
    <property type="evidence" value="ECO:0007669"/>
    <property type="project" value="InterPro"/>
</dbReference>
<evidence type="ECO:0000256" key="3">
    <source>
        <dbReference type="ARBA" id="ARBA00022723"/>
    </source>
</evidence>
<evidence type="ECO:0000256" key="5">
    <source>
        <dbReference type="ARBA" id="ARBA00022833"/>
    </source>
</evidence>
<name>A0A2M7Z6X8_9BACT</name>
<evidence type="ECO:0000256" key="4">
    <source>
        <dbReference type="ARBA" id="ARBA00022741"/>
    </source>
</evidence>
<dbReference type="PANTHER" id="PTHR30580:SF0">
    <property type="entry name" value="PRIMOSOMAL PROTEIN N"/>
    <property type="match status" value="1"/>
</dbReference>
<dbReference type="GO" id="GO:0003677">
    <property type="term" value="F:DNA binding"/>
    <property type="evidence" value="ECO:0007669"/>
    <property type="project" value="UniProtKB-KW"/>
</dbReference>
<evidence type="ECO:0000259" key="8">
    <source>
        <dbReference type="Pfam" id="PF17764"/>
    </source>
</evidence>
<evidence type="ECO:0000256" key="7">
    <source>
        <dbReference type="ARBA" id="ARBA00023125"/>
    </source>
</evidence>
<dbReference type="GO" id="GO:0005524">
    <property type="term" value="F:ATP binding"/>
    <property type="evidence" value="ECO:0007669"/>
    <property type="project" value="UniProtKB-KW"/>
</dbReference>
<comment type="caution">
    <text evidence="9">The sequence shown here is derived from an EMBL/GenBank/DDBJ whole genome shotgun (WGS) entry which is preliminary data.</text>
</comment>
<dbReference type="EMBL" id="PFVJ01000037">
    <property type="protein sequence ID" value="PJA89906.1"/>
    <property type="molecule type" value="Genomic_DNA"/>
</dbReference>
<dbReference type="NCBIfam" id="TIGR00595">
    <property type="entry name" value="priA"/>
    <property type="match status" value="1"/>
</dbReference>
<keyword evidence="3" id="KW-0479">Metal-binding</keyword>
<evidence type="ECO:0000256" key="2">
    <source>
        <dbReference type="ARBA" id="ARBA00022705"/>
    </source>
</evidence>
<dbReference type="Proteomes" id="UP000230843">
    <property type="component" value="Unassembled WGS sequence"/>
</dbReference>
<dbReference type="Gene3D" id="3.40.1440.60">
    <property type="entry name" value="PriA, 3(prime) DNA-binding domain"/>
    <property type="match status" value="1"/>
</dbReference>
<keyword evidence="1" id="KW-0639">Primosome</keyword>
<gene>
    <name evidence="9" type="primary">priA</name>
    <name evidence="9" type="ORF">CO137_01625</name>
</gene>
<keyword evidence="2" id="KW-0235">DNA replication</keyword>
<proteinExistence type="predicted"/>
<dbReference type="Pfam" id="PF17764">
    <property type="entry name" value="PriA_3primeBD"/>
    <property type="match status" value="1"/>
</dbReference>